<evidence type="ECO:0000313" key="2">
    <source>
        <dbReference type="Proteomes" id="UP000177103"/>
    </source>
</evidence>
<protein>
    <submittedName>
        <fullName evidence="1">Uncharacterized protein</fullName>
    </submittedName>
</protein>
<proteinExistence type="predicted"/>
<name>A0A1G1W994_9BACT</name>
<comment type="caution">
    <text evidence="1">The sequence shown here is derived from an EMBL/GenBank/DDBJ whole genome shotgun (WGS) entry which is preliminary data.</text>
</comment>
<dbReference type="Proteomes" id="UP000177103">
    <property type="component" value="Unassembled WGS sequence"/>
</dbReference>
<dbReference type="AlphaFoldDB" id="A0A1G1W994"/>
<sequence length="253" mass="30251">MRDSWIKLYRKLVNNDLIRDATCLQIFVWILLNVDRQTGKMTLGRKWASNFFNIPDTTFYGALKRLEKKYEIIDLKTIKTTIKYTEVTVKKWRFYQYEDKDTDNQPTINRQSTDTLQEYKNKRNKEKESNKEKVLAILENPEIISEKARVFGLRLDAVRLEIQKCADWWGESRKELKKPQAAVNNWLSRVKPYSKPTEQQDEDFLQKRIKQENQITEQVKEISPEQREKNLTRLAEIKDKLESMRMEAHGKQS</sequence>
<organism evidence="1 2">
    <name type="scientific">Candidatus Woykebacteria bacterium RBG_13_40_7b</name>
    <dbReference type="NCBI Taxonomy" id="1802594"/>
    <lineage>
        <taxon>Bacteria</taxon>
        <taxon>Candidatus Woykeibacteriota</taxon>
    </lineage>
</organism>
<reference evidence="1 2" key="1">
    <citation type="journal article" date="2016" name="Nat. Commun.">
        <title>Thousands of microbial genomes shed light on interconnected biogeochemical processes in an aquifer system.</title>
        <authorList>
            <person name="Anantharaman K."/>
            <person name="Brown C.T."/>
            <person name="Hug L.A."/>
            <person name="Sharon I."/>
            <person name="Castelle C.J."/>
            <person name="Probst A.J."/>
            <person name="Thomas B.C."/>
            <person name="Singh A."/>
            <person name="Wilkins M.J."/>
            <person name="Karaoz U."/>
            <person name="Brodie E.L."/>
            <person name="Williams K.H."/>
            <person name="Hubbard S.S."/>
            <person name="Banfield J.F."/>
        </authorList>
    </citation>
    <scope>NUCLEOTIDE SEQUENCE [LARGE SCALE GENOMIC DNA]</scope>
</reference>
<accession>A0A1G1W994</accession>
<gene>
    <name evidence="1" type="ORF">A2Y57_04180</name>
</gene>
<dbReference type="EMBL" id="MHCQ01000030">
    <property type="protein sequence ID" value="OGY24253.1"/>
    <property type="molecule type" value="Genomic_DNA"/>
</dbReference>
<evidence type="ECO:0000313" key="1">
    <source>
        <dbReference type="EMBL" id="OGY24253.1"/>
    </source>
</evidence>